<accession>A0A3B0UQE5</accession>
<dbReference type="InterPro" id="IPR006097">
    <property type="entry name" value="Glu/Leu/Phe/Val/Trp_DH_dimer"/>
</dbReference>
<evidence type="ECO:0000259" key="4">
    <source>
        <dbReference type="SMART" id="SM00839"/>
    </source>
</evidence>
<dbReference type="InterPro" id="IPR016211">
    <property type="entry name" value="Glu/Phe/Leu/Val/Trp_DH_bac/arc"/>
</dbReference>
<dbReference type="Gene3D" id="3.40.50.720">
    <property type="entry name" value="NAD(P)-binding Rossmann-like Domain"/>
    <property type="match status" value="1"/>
</dbReference>
<dbReference type="PRINTS" id="PR00082">
    <property type="entry name" value="GLFDHDRGNASE"/>
</dbReference>
<dbReference type="SUPFAM" id="SSF51735">
    <property type="entry name" value="NAD(P)-binding Rossmann-fold domains"/>
    <property type="match status" value="1"/>
</dbReference>
<reference evidence="5" key="1">
    <citation type="submission" date="2018-06" db="EMBL/GenBank/DDBJ databases">
        <authorList>
            <person name="Zhirakovskaya E."/>
        </authorList>
    </citation>
    <scope>NUCLEOTIDE SEQUENCE</scope>
</reference>
<dbReference type="Pfam" id="PF00208">
    <property type="entry name" value="ELFV_dehydrog"/>
    <property type="match status" value="1"/>
</dbReference>
<dbReference type="Gene3D" id="3.40.50.10860">
    <property type="entry name" value="Leucine Dehydrogenase, chain A, domain 1"/>
    <property type="match status" value="1"/>
</dbReference>
<dbReference type="SUPFAM" id="SSF53223">
    <property type="entry name" value="Aminoacid dehydrogenase-like, N-terminal domain"/>
    <property type="match status" value="1"/>
</dbReference>
<gene>
    <name evidence="5" type="ORF">MNBD_CPR01-573</name>
</gene>
<dbReference type="InterPro" id="IPR006095">
    <property type="entry name" value="Glu/Leu/Phe/Val/Trp_DH"/>
</dbReference>
<dbReference type="SMART" id="SM00839">
    <property type="entry name" value="ELFV_dehydrog"/>
    <property type="match status" value="1"/>
</dbReference>
<dbReference type="EMBL" id="UOEV01000094">
    <property type="protein sequence ID" value="VAW33341.1"/>
    <property type="molecule type" value="Genomic_DNA"/>
</dbReference>
<keyword evidence="3" id="KW-0520">NAD</keyword>
<feature type="domain" description="Glutamate/phenylalanine/leucine/valine/L-tryptophan dehydrogenase C-terminal" evidence="4">
    <location>
        <begin position="150"/>
        <end position="363"/>
    </location>
</feature>
<comment type="similarity">
    <text evidence="1">Belongs to the Glu/Leu/Phe/Val dehydrogenases family.</text>
</comment>
<dbReference type="PIRSF" id="PIRSF000188">
    <property type="entry name" value="Phe_leu_dh"/>
    <property type="match status" value="1"/>
</dbReference>
<dbReference type="PANTHER" id="PTHR42722:SF1">
    <property type="entry name" value="VALINE DEHYDROGENASE"/>
    <property type="match status" value="1"/>
</dbReference>
<keyword evidence="2 5" id="KW-0560">Oxidoreductase</keyword>
<dbReference type="EC" id="1.4.1.9" evidence="5"/>
<evidence type="ECO:0000256" key="1">
    <source>
        <dbReference type="ARBA" id="ARBA00006382"/>
    </source>
</evidence>
<dbReference type="GO" id="GO:0006520">
    <property type="term" value="P:amino acid metabolic process"/>
    <property type="evidence" value="ECO:0007669"/>
    <property type="project" value="InterPro"/>
</dbReference>
<sequence length="363" mass="40017">MHNSISGDITEVSLLSDFDNHTLVSFIEDKENGFRSVIAVHRANPEVPSFGATRLWHYVDSIDGLKDALRLSRGMSYKAALAGLQCGGAKGVILLPKKDISESERTLFIKEYASRVNVLGGNFVTGIDVGVQQEDLEKMRSVSKYIVGFNNNSTEFTALGLYESIRTALKEVFDSSDPSGRSFAIQGLGKVGGGLLDFLYDTAGETSKIFVSDINESLVEMTKEKFPRVIPVSAEEISRQEVDVFVPCALGGGLRHDSIKDFRVKIIAGGANNQLEDESVGDDLHKSGILYAPDYVVNAGGLIAVFDEYKHDTYSRERVETVVRNIPNVLKKIFTESKLENLATNRVANRMAEKIFNEYAKTR</sequence>
<dbReference type="CDD" id="cd01075">
    <property type="entry name" value="NAD_bind_Leu_Phe_Val_DH"/>
    <property type="match status" value="1"/>
</dbReference>
<dbReference type="Pfam" id="PF02812">
    <property type="entry name" value="ELFV_dehydrog_N"/>
    <property type="match status" value="1"/>
</dbReference>
<dbReference type="AlphaFoldDB" id="A0A3B0UQE5"/>
<dbReference type="InterPro" id="IPR036291">
    <property type="entry name" value="NAD(P)-bd_dom_sf"/>
</dbReference>
<protein>
    <submittedName>
        <fullName evidence="5">Branched-chain amino acid dehydrogenase [deaminating]</fullName>
        <ecNumber evidence="5">1.4.1.9</ecNumber>
    </submittedName>
</protein>
<name>A0A3B0UQE5_9ZZZZ</name>
<dbReference type="PANTHER" id="PTHR42722">
    <property type="entry name" value="LEUCINE DEHYDROGENASE"/>
    <property type="match status" value="1"/>
</dbReference>
<dbReference type="GO" id="GO:0050049">
    <property type="term" value="F:L-leucine dehydrogenase activity"/>
    <property type="evidence" value="ECO:0007669"/>
    <property type="project" value="UniProtKB-EC"/>
</dbReference>
<organism evidence="5">
    <name type="scientific">hydrothermal vent metagenome</name>
    <dbReference type="NCBI Taxonomy" id="652676"/>
    <lineage>
        <taxon>unclassified sequences</taxon>
        <taxon>metagenomes</taxon>
        <taxon>ecological metagenomes</taxon>
    </lineage>
</organism>
<proteinExistence type="inferred from homology"/>
<evidence type="ECO:0000313" key="5">
    <source>
        <dbReference type="EMBL" id="VAW33341.1"/>
    </source>
</evidence>
<evidence type="ECO:0000256" key="3">
    <source>
        <dbReference type="ARBA" id="ARBA00023027"/>
    </source>
</evidence>
<evidence type="ECO:0000256" key="2">
    <source>
        <dbReference type="ARBA" id="ARBA00023002"/>
    </source>
</evidence>
<dbReference type="InterPro" id="IPR046346">
    <property type="entry name" value="Aminoacid_DH-like_N_sf"/>
</dbReference>
<dbReference type="InterPro" id="IPR006096">
    <property type="entry name" value="Glu/Leu/Phe/Val/Trp_DH_C"/>
</dbReference>